<keyword evidence="3" id="KW-1185">Reference proteome</keyword>
<dbReference type="Gene3D" id="3.30.160.60">
    <property type="entry name" value="Classic Zinc Finger"/>
    <property type="match status" value="1"/>
</dbReference>
<protein>
    <recommendedName>
        <fullName evidence="4">C2H2-type domain-containing protein</fullName>
    </recommendedName>
</protein>
<dbReference type="EMBL" id="JAUESC010000003">
    <property type="protein sequence ID" value="KAK0601684.1"/>
    <property type="molecule type" value="Genomic_DNA"/>
</dbReference>
<name>A0AA39T051_ACESA</name>
<accession>A0AA39T051</accession>
<reference evidence="2" key="2">
    <citation type="submission" date="2023-06" db="EMBL/GenBank/DDBJ databases">
        <authorList>
            <person name="Swenson N.G."/>
            <person name="Wegrzyn J.L."/>
            <person name="Mcevoy S.L."/>
        </authorList>
    </citation>
    <scope>NUCLEOTIDE SEQUENCE</scope>
    <source>
        <strain evidence="2">NS2018</strain>
        <tissue evidence="2">Leaf</tissue>
    </source>
</reference>
<evidence type="ECO:0008006" key="4">
    <source>
        <dbReference type="Google" id="ProtNLM"/>
    </source>
</evidence>
<comment type="caution">
    <text evidence="2">The sequence shown here is derived from an EMBL/GenBank/DDBJ whole genome shotgun (WGS) entry which is preliminary data.</text>
</comment>
<proteinExistence type="predicted"/>
<dbReference type="EMBL" id="JAUESC010000003">
    <property type="protein sequence ID" value="KAK0601331.1"/>
    <property type="molecule type" value="Genomic_DNA"/>
</dbReference>
<sequence length="92" mass="10352">MAGKQKRAPQKNGLNNRSRTTKLEVCYSCRKHYTKHAFEEHKEKLHPDQAQTCNICNNVFGTVAELEEHIIQLGVHGINSAAVCSNSESDKE</sequence>
<gene>
    <name evidence="1" type="ORF">LWI29_023232</name>
    <name evidence="2" type="ORF">LWI29_026453</name>
</gene>
<reference evidence="2" key="1">
    <citation type="journal article" date="2022" name="Plant J.">
        <title>Strategies of tolerance reflected in two North American maple genomes.</title>
        <authorList>
            <person name="McEvoy S.L."/>
            <person name="Sezen U.U."/>
            <person name="Trouern-Trend A."/>
            <person name="McMahon S.M."/>
            <person name="Schaberg P.G."/>
            <person name="Yang J."/>
            <person name="Wegrzyn J.L."/>
            <person name="Swenson N.G."/>
        </authorList>
    </citation>
    <scope>NUCLEOTIDE SEQUENCE</scope>
    <source>
        <strain evidence="2">NS2018</strain>
        <tissue evidence="1">Leaf</tissue>
    </source>
</reference>
<evidence type="ECO:0000313" key="1">
    <source>
        <dbReference type="EMBL" id="KAK0601331.1"/>
    </source>
</evidence>
<organism evidence="2 3">
    <name type="scientific">Acer saccharum</name>
    <name type="common">Sugar maple</name>
    <dbReference type="NCBI Taxonomy" id="4024"/>
    <lineage>
        <taxon>Eukaryota</taxon>
        <taxon>Viridiplantae</taxon>
        <taxon>Streptophyta</taxon>
        <taxon>Embryophyta</taxon>
        <taxon>Tracheophyta</taxon>
        <taxon>Spermatophyta</taxon>
        <taxon>Magnoliopsida</taxon>
        <taxon>eudicotyledons</taxon>
        <taxon>Gunneridae</taxon>
        <taxon>Pentapetalae</taxon>
        <taxon>rosids</taxon>
        <taxon>malvids</taxon>
        <taxon>Sapindales</taxon>
        <taxon>Sapindaceae</taxon>
        <taxon>Hippocastanoideae</taxon>
        <taxon>Acereae</taxon>
        <taxon>Acer</taxon>
    </lineage>
</organism>
<dbReference type="Proteomes" id="UP001168877">
    <property type="component" value="Unassembled WGS sequence"/>
</dbReference>
<evidence type="ECO:0000313" key="3">
    <source>
        <dbReference type="Proteomes" id="UP001168877"/>
    </source>
</evidence>
<evidence type="ECO:0000313" key="2">
    <source>
        <dbReference type="EMBL" id="KAK0601684.1"/>
    </source>
</evidence>
<dbReference type="AlphaFoldDB" id="A0AA39T051"/>